<sequence>MESTFSSQLSEDPCISSSYSPRFLKEMWKKACDNAEKCIVEAKLYNKQRYGKSHRKPDFKEGNQVLISILNLNNPKGPNKMRNSFLGPLTIIRLLGKNAVKVRLTEKFSRKHLVFPVSLVEPYHQIDVKNFVTEGSILPIENWLKKMIHLDQCIRSSKPEK</sequence>
<dbReference type="AlphaFoldDB" id="A0A9Q3CS65"/>
<reference evidence="1" key="1">
    <citation type="submission" date="2021-03" db="EMBL/GenBank/DDBJ databases">
        <title>Draft genome sequence of rust myrtle Austropuccinia psidii MF-1, a brazilian biotype.</title>
        <authorList>
            <person name="Quecine M.C."/>
            <person name="Pachon D.M.R."/>
            <person name="Bonatelli M.L."/>
            <person name="Correr F.H."/>
            <person name="Franceschini L.M."/>
            <person name="Leite T.F."/>
            <person name="Margarido G.R.A."/>
            <person name="Almeida C.A."/>
            <person name="Ferrarezi J.A."/>
            <person name="Labate C.A."/>
        </authorList>
    </citation>
    <scope>NUCLEOTIDE SEQUENCE</scope>
    <source>
        <strain evidence="1">MF-1</strain>
    </source>
</reference>
<comment type="caution">
    <text evidence="1">The sequence shown here is derived from an EMBL/GenBank/DDBJ whole genome shotgun (WGS) entry which is preliminary data.</text>
</comment>
<dbReference type="OrthoDB" id="3233705at2759"/>
<proteinExistence type="predicted"/>
<dbReference type="EMBL" id="AVOT02009160">
    <property type="protein sequence ID" value="MBW0487502.1"/>
    <property type="molecule type" value="Genomic_DNA"/>
</dbReference>
<gene>
    <name evidence="1" type="ORF">O181_027217</name>
</gene>
<accession>A0A9Q3CS65</accession>
<name>A0A9Q3CS65_9BASI</name>
<dbReference type="Proteomes" id="UP000765509">
    <property type="component" value="Unassembled WGS sequence"/>
</dbReference>
<keyword evidence="2" id="KW-1185">Reference proteome</keyword>
<evidence type="ECO:0000313" key="2">
    <source>
        <dbReference type="Proteomes" id="UP000765509"/>
    </source>
</evidence>
<organism evidence="1 2">
    <name type="scientific">Austropuccinia psidii MF-1</name>
    <dbReference type="NCBI Taxonomy" id="1389203"/>
    <lineage>
        <taxon>Eukaryota</taxon>
        <taxon>Fungi</taxon>
        <taxon>Dikarya</taxon>
        <taxon>Basidiomycota</taxon>
        <taxon>Pucciniomycotina</taxon>
        <taxon>Pucciniomycetes</taxon>
        <taxon>Pucciniales</taxon>
        <taxon>Sphaerophragmiaceae</taxon>
        <taxon>Austropuccinia</taxon>
    </lineage>
</organism>
<protein>
    <submittedName>
        <fullName evidence="1">Uncharacterized protein</fullName>
    </submittedName>
</protein>
<evidence type="ECO:0000313" key="1">
    <source>
        <dbReference type="EMBL" id="MBW0487502.1"/>
    </source>
</evidence>